<gene>
    <name evidence="2" type="primary">tsaB</name>
    <name evidence="2" type="ORF">IPP15_14835</name>
</gene>
<name>A0A9D7SXA8_9BACT</name>
<proteinExistence type="predicted"/>
<protein>
    <submittedName>
        <fullName evidence="2">tRNA (Adenosine(37)-N6)-threonylcarbamoyltransferase complex dimerization subunit type 1 TsaB</fullName>
    </submittedName>
</protein>
<accession>A0A9D7SXA8</accession>
<dbReference type="CDD" id="cd24032">
    <property type="entry name" value="ASKHA_NBD_TsaB"/>
    <property type="match status" value="1"/>
</dbReference>
<dbReference type="GO" id="GO:0002949">
    <property type="term" value="P:tRNA threonylcarbamoyladenosine modification"/>
    <property type="evidence" value="ECO:0007669"/>
    <property type="project" value="InterPro"/>
</dbReference>
<feature type="domain" description="Gcp-like" evidence="1">
    <location>
        <begin position="34"/>
        <end position="132"/>
    </location>
</feature>
<organism evidence="2 3">
    <name type="scientific">Candidatus Opimibacter skivensis</name>
    <dbReference type="NCBI Taxonomy" id="2982028"/>
    <lineage>
        <taxon>Bacteria</taxon>
        <taxon>Pseudomonadati</taxon>
        <taxon>Bacteroidota</taxon>
        <taxon>Saprospiria</taxon>
        <taxon>Saprospirales</taxon>
        <taxon>Saprospiraceae</taxon>
        <taxon>Candidatus Opimibacter</taxon>
    </lineage>
</organism>
<dbReference type="Pfam" id="PF00814">
    <property type="entry name" value="TsaD"/>
    <property type="match status" value="1"/>
</dbReference>
<dbReference type="InterPro" id="IPR022496">
    <property type="entry name" value="T6A_TsaB"/>
</dbReference>
<dbReference type="PANTHER" id="PTHR11735">
    <property type="entry name" value="TRNA N6-ADENOSINE THREONYLCARBAMOYLTRANSFERASE"/>
    <property type="match status" value="1"/>
</dbReference>
<dbReference type="InterPro" id="IPR043129">
    <property type="entry name" value="ATPase_NBD"/>
</dbReference>
<dbReference type="Proteomes" id="UP000808337">
    <property type="component" value="Unassembled WGS sequence"/>
</dbReference>
<comment type="caution">
    <text evidence="2">The sequence shown here is derived from an EMBL/GenBank/DDBJ whole genome shotgun (WGS) entry which is preliminary data.</text>
</comment>
<dbReference type="SUPFAM" id="SSF53067">
    <property type="entry name" value="Actin-like ATPase domain"/>
    <property type="match status" value="2"/>
</dbReference>
<evidence type="ECO:0000259" key="1">
    <source>
        <dbReference type="Pfam" id="PF00814"/>
    </source>
</evidence>
<dbReference type="NCBIfam" id="TIGR03725">
    <property type="entry name" value="T6A_YeaZ"/>
    <property type="match status" value="1"/>
</dbReference>
<sequence length="243" mass="26733">MYILHIETSTKICSVALSRDEELIDCLERTEGMNHTALLTPMISQLLKSASLKPGDLGAISVSSGPGSYTGLRVGSSTAKAMAYSLNIPLVSIPTLAALAWASFQKHPEADYALPMVDARRDEVYLSLYNKEIEELFPTSSVILDEGALSFIPENMNEEGETHGRVISSKSFLTICCGDGAFKLNSLHLKSPRMIVDEEILASAKHLVALAYKSISRNHFQDPMHFVPHYLKPPNITQQRKAQ</sequence>
<evidence type="ECO:0000313" key="3">
    <source>
        <dbReference type="Proteomes" id="UP000808337"/>
    </source>
</evidence>
<evidence type="ECO:0000313" key="2">
    <source>
        <dbReference type="EMBL" id="MBK9983632.1"/>
    </source>
</evidence>
<dbReference type="InterPro" id="IPR000905">
    <property type="entry name" value="Gcp-like_dom"/>
</dbReference>
<dbReference type="PANTHER" id="PTHR11735:SF11">
    <property type="entry name" value="TRNA THREONYLCARBAMOYLADENOSINE BIOSYNTHESIS PROTEIN TSAB"/>
    <property type="match status" value="1"/>
</dbReference>
<dbReference type="Gene3D" id="3.30.420.40">
    <property type="match status" value="2"/>
</dbReference>
<dbReference type="AlphaFoldDB" id="A0A9D7SXA8"/>
<reference evidence="2 3" key="1">
    <citation type="submission" date="2020-10" db="EMBL/GenBank/DDBJ databases">
        <title>Connecting structure to function with the recovery of over 1000 high-quality activated sludge metagenome-assembled genomes encoding full-length rRNA genes using long-read sequencing.</title>
        <authorList>
            <person name="Singleton C.M."/>
            <person name="Petriglieri F."/>
            <person name="Kristensen J.M."/>
            <person name="Kirkegaard R.H."/>
            <person name="Michaelsen T.Y."/>
            <person name="Andersen M.H."/>
            <person name="Karst S.M."/>
            <person name="Dueholm M.S."/>
            <person name="Nielsen P.H."/>
            <person name="Albertsen M."/>
        </authorList>
    </citation>
    <scope>NUCLEOTIDE SEQUENCE [LARGE SCALE GENOMIC DNA]</scope>
    <source>
        <strain evidence="2">Ribe_18-Q3-R11-54_MAXAC.273</strain>
    </source>
</reference>
<dbReference type="EMBL" id="JADKGY010000022">
    <property type="protein sequence ID" value="MBK9983632.1"/>
    <property type="molecule type" value="Genomic_DNA"/>
</dbReference>
<dbReference type="GO" id="GO:0005829">
    <property type="term" value="C:cytosol"/>
    <property type="evidence" value="ECO:0007669"/>
    <property type="project" value="TreeGrafter"/>
</dbReference>